<dbReference type="RefSeq" id="WP_150381860.1">
    <property type="nucleotide sequence ID" value="NZ_RZUI01000014.1"/>
</dbReference>
<dbReference type="InterPro" id="IPR011335">
    <property type="entry name" value="Restrct_endonuc-II-like"/>
</dbReference>
<dbReference type="Proteomes" id="UP000412028">
    <property type="component" value="Unassembled WGS sequence"/>
</dbReference>
<dbReference type="OrthoDB" id="3173471at2"/>
<name>A0A5M9ZLQ4_9BIFI</name>
<evidence type="ECO:0000256" key="1">
    <source>
        <dbReference type="SAM" id="MobiDB-lite"/>
    </source>
</evidence>
<comment type="caution">
    <text evidence="3">The sequence shown here is derived from an EMBL/GenBank/DDBJ whole genome shotgun (WGS) entry which is preliminary data.</text>
</comment>
<reference evidence="3 4" key="1">
    <citation type="journal article" date="2019" name="Syst. Appl. Microbiol.">
        <title>Characterization of Bifidobacterium species in feaces of the Egyptian fruit bat: Description of B. vespertilionis sp. nov. and B. rousetti sp. nov.</title>
        <authorList>
            <person name="Modesto M."/>
            <person name="Satti M."/>
            <person name="Watanabe K."/>
            <person name="Puglisi E."/>
            <person name="Morelli L."/>
            <person name="Huang C.-H."/>
            <person name="Liou J.-S."/>
            <person name="Miyashita M."/>
            <person name="Tamura T."/>
            <person name="Saito S."/>
            <person name="Mori K."/>
            <person name="Huang L."/>
            <person name="Sciavilla P."/>
            <person name="Sandri C."/>
            <person name="Spiezio C."/>
            <person name="Vitali F."/>
            <person name="Cavalieri D."/>
            <person name="Perpetuini G."/>
            <person name="Tofalo R."/>
            <person name="Bonetti A."/>
            <person name="Arita M."/>
            <person name="Mattarelli P."/>
        </authorList>
    </citation>
    <scope>NUCLEOTIDE SEQUENCE [LARGE SCALE GENOMIC DNA]</scope>
    <source>
        <strain evidence="3 4">RST7</strain>
    </source>
</reference>
<gene>
    <name evidence="3" type="ORF">EMO89_09400</name>
</gene>
<feature type="non-terminal residue" evidence="3">
    <location>
        <position position="1"/>
    </location>
</feature>
<dbReference type="AlphaFoldDB" id="A0A5M9ZLQ4"/>
<accession>A0A5M9ZLQ4</accession>
<proteinExistence type="predicted"/>
<feature type="domain" description="DUF559" evidence="2">
    <location>
        <begin position="119"/>
        <end position="169"/>
    </location>
</feature>
<protein>
    <submittedName>
        <fullName evidence="3">DUF559 domain-containing protein</fullName>
    </submittedName>
</protein>
<evidence type="ECO:0000259" key="2">
    <source>
        <dbReference type="Pfam" id="PF04480"/>
    </source>
</evidence>
<dbReference type="EMBL" id="RZUI01000014">
    <property type="protein sequence ID" value="KAA8828243.1"/>
    <property type="molecule type" value="Genomic_DNA"/>
</dbReference>
<dbReference type="Pfam" id="PF04480">
    <property type="entry name" value="DUF559"/>
    <property type="match status" value="1"/>
</dbReference>
<dbReference type="Gene3D" id="3.40.960.10">
    <property type="entry name" value="VSR Endonuclease"/>
    <property type="match status" value="1"/>
</dbReference>
<dbReference type="InterPro" id="IPR007569">
    <property type="entry name" value="DUF559"/>
</dbReference>
<feature type="region of interest" description="Disordered" evidence="1">
    <location>
        <begin position="1"/>
        <end position="22"/>
    </location>
</feature>
<organism evidence="3 4">
    <name type="scientific">Bifidobacterium tissieri</name>
    <dbReference type="NCBI Taxonomy" id="1630162"/>
    <lineage>
        <taxon>Bacteria</taxon>
        <taxon>Bacillati</taxon>
        <taxon>Actinomycetota</taxon>
        <taxon>Actinomycetes</taxon>
        <taxon>Bifidobacteriales</taxon>
        <taxon>Bifidobacteriaceae</taxon>
        <taxon>Bifidobacterium</taxon>
    </lineage>
</organism>
<dbReference type="SUPFAM" id="SSF52980">
    <property type="entry name" value="Restriction endonuclease-like"/>
    <property type="match status" value="1"/>
</dbReference>
<evidence type="ECO:0000313" key="4">
    <source>
        <dbReference type="Proteomes" id="UP000412028"/>
    </source>
</evidence>
<sequence>PGKRSSLTASTPQPRTTTHENSNSAFFIGIEQLVATGDAILNVGAQFGITGPEQFMEYLGSTDSFRGRRQCLRAAGLIRPNVFSFPESMMRLVLLRGGMPDPIPNYELHIPSTGRKRYLDLAYPQARLDIEYDGNYHLDRQQKHADIMRSEELRKLGWDVLIVTAEDLKTPESRRKFVERVASRLGLSVPDEPPAEYACIRP</sequence>
<evidence type="ECO:0000313" key="3">
    <source>
        <dbReference type="EMBL" id="KAA8828243.1"/>
    </source>
</evidence>